<evidence type="ECO:0000256" key="3">
    <source>
        <dbReference type="SAM" id="SignalP"/>
    </source>
</evidence>
<dbReference type="RefSeq" id="WP_185662268.1">
    <property type="nucleotide sequence ID" value="NZ_JACLAW010000001.1"/>
</dbReference>
<protein>
    <submittedName>
        <fullName evidence="4">Uncharacterized protein</fullName>
    </submittedName>
</protein>
<keyword evidence="5" id="KW-1185">Reference proteome</keyword>
<sequence length="397" mass="39231">MYWNAKLLLPMAAAMGCVMGTGGALAQSASDFRLQPGTAAPRAQGPVDPENPAAPPPTAAAPAPVVAPVVATPAPAVTPQPGPLATITPAPVSPAGPRAAASAAPAPVAGAPAAPAQRAPAAGVPGPAATTAAAVPDAAPVAPLPAATAQASAETGPAPQGGSIAWWWLIPAALIGAGGAFALLWRRRGVAVPVIEPLRPVSETDAADADGGAAAQDEVAAPVVAPAPASAPAYALPDFPVSLVLEAERLSVSLVNATLQYRLSLTNRSAEPLGPIAIAADMIAAHASRSSESQLGTDGTGLELRHELGGLEPGASAELKGELRLPLAEVTPIRAGAATLLVPLVRLRTEAAGMVLTQAVVVGETPLVPGRPLRPFRLDTGPRIFGAVSQREIGAAA</sequence>
<gene>
    <name evidence="4" type="ORF">H7F51_00610</name>
</gene>
<proteinExistence type="predicted"/>
<dbReference type="EMBL" id="JACLAW010000001">
    <property type="protein sequence ID" value="MBC2664010.1"/>
    <property type="molecule type" value="Genomic_DNA"/>
</dbReference>
<evidence type="ECO:0000313" key="5">
    <source>
        <dbReference type="Proteomes" id="UP000566813"/>
    </source>
</evidence>
<keyword evidence="2" id="KW-0472">Membrane</keyword>
<feature type="region of interest" description="Disordered" evidence="1">
    <location>
        <begin position="110"/>
        <end position="129"/>
    </location>
</feature>
<dbReference type="Proteomes" id="UP000566813">
    <property type="component" value="Unassembled WGS sequence"/>
</dbReference>
<name>A0A7X1FND4_9SPHN</name>
<feature type="transmembrane region" description="Helical" evidence="2">
    <location>
        <begin position="165"/>
        <end position="185"/>
    </location>
</feature>
<accession>A0A7X1FND4</accession>
<dbReference type="AlphaFoldDB" id="A0A7X1FND4"/>
<organism evidence="4 5">
    <name type="scientific">Novosphingobium flavum</name>
    <dbReference type="NCBI Taxonomy" id="1778672"/>
    <lineage>
        <taxon>Bacteria</taxon>
        <taxon>Pseudomonadati</taxon>
        <taxon>Pseudomonadota</taxon>
        <taxon>Alphaproteobacteria</taxon>
        <taxon>Sphingomonadales</taxon>
        <taxon>Sphingomonadaceae</taxon>
        <taxon>Novosphingobium</taxon>
    </lineage>
</organism>
<feature type="signal peptide" evidence="3">
    <location>
        <begin position="1"/>
        <end position="26"/>
    </location>
</feature>
<keyword evidence="3" id="KW-0732">Signal</keyword>
<evidence type="ECO:0000256" key="2">
    <source>
        <dbReference type="SAM" id="Phobius"/>
    </source>
</evidence>
<dbReference type="PROSITE" id="PS51257">
    <property type="entry name" value="PROKAR_LIPOPROTEIN"/>
    <property type="match status" value="1"/>
</dbReference>
<feature type="region of interest" description="Disordered" evidence="1">
    <location>
        <begin position="36"/>
        <end position="61"/>
    </location>
</feature>
<feature type="chain" id="PRO_5031419048" evidence="3">
    <location>
        <begin position="27"/>
        <end position="397"/>
    </location>
</feature>
<keyword evidence="2" id="KW-0812">Transmembrane</keyword>
<reference evidence="4 5" key="1">
    <citation type="submission" date="2020-08" db="EMBL/GenBank/DDBJ databases">
        <title>The genome sequence of type strain Novosphingobium flavum NBRC 111647.</title>
        <authorList>
            <person name="Liu Y."/>
        </authorList>
    </citation>
    <scope>NUCLEOTIDE SEQUENCE [LARGE SCALE GENOMIC DNA]</scope>
    <source>
        <strain evidence="4 5">NBRC 111647</strain>
    </source>
</reference>
<evidence type="ECO:0000313" key="4">
    <source>
        <dbReference type="EMBL" id="MBC2664010.1"/>
    </source>
</evidence>
<comment type="caution">
    <text evidence="4">The sequence shown here is derived from an EMBL/GenBank/DDBJ whole genome shotgun (WGS) entry which is preliminary data.</text>
</comment>
<evidence type="ECO:0000256" key="1">
    <source>
        <dbReference type="SAM" id="MobiDB-lite"/>
    </source>
</evidence>
<keyword evidence="2" id="KW-1133">Transmembrane helix</keyword>